<organism evidence="7 8">
    <name type="scientific">Lactuca saligna</name>
    <name type="common">Willowleaf lettuce</name>
    <dbReference type="NCBI Taxonomy" id="75948"/>
    <lineage>
        <taxon>Eukaryota</taxon>
        <taxon>Viridiplantae</taxon>
        <taxon>Streptophyta</taxon>
        <taxon>Embryophyta</taxon>
        <taxon>Tracheophyta</taxon>
        <taxon>Spermatophyta</taxon>
        <taxon>Magnoliopsida</taxon>
        <taxon>eudicotyledons</taxon>
        <taxon>Gunneridae</taxon>
        <taxon>Pentapetalae</taxon>
        <taxon>asterids</taxon>
        <taxon>campanulids</taxon>
        <taxon>Asterales</taxon>
        <taxon>Asteraceae</taxon>
        <taxon>Cichorioideae</taxon>
        <taxon>Cichorieae</taxon>
        <taxon>Lactucinae</taxon>
        <taxon>Lactuca</taxon>
    </lineage>
</organism>
<dbReference type="InterPro" id="IPR004864">
    <property type="entry name" value="LEA_2"/>
</dbReference>
<evidence type="ECO:0000256" key="3">
    <source>
        <dbReference type="ARBA" id="ARBA00022989"/>
    </source>
</evidence>
<dbReference type="Gene3D" id="2.60.40.1820">
    <property type="match status" value="1"/>
</dbReference>
<keyword evidence="2 5" id="KW-0812">Transmembrane</keyword>
<evidence type="ECO:0000256" key="5">
    <source>
        <dbReference type="SAM" id="Phobius"/>
    </source>
</evidence>
<dbReference type="InterPro" id="IPR044839">
    <property type="entry name" value="NDR1-like"/>
</dbReference>
<accession>A0AA35VX56</accession>
<feature type="transmembrane region" description="Helical" evidence="5">
    <location>
        <begin position="12"/>
        <end position="33"/>
    </location>
</feature>
<comment type="subcellular location">
    <subcellularLocation>
        <location evidence="1">Membrane</location>
        <topology evidence="1">Single-pass membrane protein</topology>
    </subcellularLocation>
</comment>
<keyword evidence="4 5" id="KW-0472">Membrane</keyword>
<dbReference type="Proteomes" id="UP001177003">
    <property type="component" value="Chromosome 1"/>
</dbReference>
<evidence type="ECO:0000259" key="6">
    <source>
        <dbReference type="Pfam" id="PF03168"/>
    </source>
</evidence>
<evidence type="ECO:0000313" key="7">
    <source>
        <dbReference type="EMBL" id="CAI9270177.1"/>
    </source>
</evidence>
<evidence type="ECO:0000256" key="2">
    <source>
        <dbReference type="ARBA" id="ARBA00022692"/>
    </source>
</evidence>
<keyword evidence="3 5" id="KW-1133">Transmembrane helix</keyword>
<proteinExistence type="predicted"/>
<dbReference type="SUPFAM" id="SSF117070">
    <property type="entry name" value="LEA14-like"/>
    <property type="match status" value="1"/>
</dbReference>
<dbReference type="GO" id="GO:0016020">
    <property type="term" value="C:membrane"/>
    <property type="evidence" value="ECO:0007669"/>
    <property type="project" value="UniProtKB-SubCell"/>
</dbReference>
<dbReference type="Pfam" id="PF03168">
    <property type="entry name" value="LEA_2"/>
    <property type="match status" value="1"/>
</dbReference>
<sequence>MTISRRTLKICCAVTTILLIIIIVTAVTLYYTLFKPKQPIITTQEVTLNSFTINVFDVTDTNITLGVKVTVKNPNYGGFQYEKSTTYMSYRGDVMAEAPILEDSIPARGQRNISTTVLVVGKKLITNSNFFKDMESKVLNLTSSTTLKGKAIVLKVFKKKATSYSTCDISINFVDNNATSICKSKVKF</sequence>
<gene>
    <name evidence="7" type="ORF">LSALG_LOCUS10509</name>
</gene>
<dbReference type="GO" id="GO:0098542">
    <property type="term" value="P:defense response to other organism"/>
    <property type="evidence" value="ECO:0007669"/>
    <property type="project" value="InterPro"/>
</dbReference>
<dbReference type="PANTHER" id="PTHR31234:SF65">
    <property type="entry name" value="LATE EMBRYOGENESIS ABUNDANT PROTEIN, LEA_2 SUBGROUP"/>
    <property type="match status" value="1"/>
</dbReference>
<protein>
    <recommendedName>
        <fullName evidence="6">Late embryogenesis abundant protein LEA-2 subgroup domain-containing protein</fullName>
    </recommendedName>
</protein>
<evidence type="ECO:0000313" key="8">
    <source>
        <dbReference type="Proteomes" id="UP001177003"/>
    </source>
</evidence>
<feature type="domain" description="Late embryogenesis abundant protein LEA-2 subgroup" evidence="6">
    <location>
        <begin position="68"/>
        <end position="161"/>
    </location>
</feature>
<name>A0AA35VX56_LACSI</name>
<keyword evidence="8" id="KW-1185">Reference proteome</keyword>
<dbReference type="PANTHER" id="PTHR31234">
    <property type="entry name" value="LATE EMBRYOGENESIS ABUNDANT (LEA) HYDROXYPROLINE-RICH GLYCOPROTEIN FAMILY"/>
    <property type="match status" value="1"/>
</dbReference>
<dbReference type="EMBL" id="OX465077">
    <property type="protein sequence ID" value="CAI9270177.1"/>
    <property type="molecule type" value="Genomic_DNA"/>
</dbReference>
<evidence type="ECO:0000256" key="4">
    <source>
        <dbReference type="ARBA" id="ARBA00023136"/>
    </source>
</evidence>
<evidence type="ECO:0000256" key="1">
    <source>
        <dbReference type="ARBA" id="ARBA00004167"/>
    </source>
</evidence>
<dbReference type="AlphaFoldDB" id="A0AA35VX56"/>
<reference evidence="7" key="1">
    <citation type="submission" date="2023-04" db="EMBL/GenBank/DDBJ databases">
        <authorList>
            <person name="Vijverberg K."/>
            <person name="Xiong W."/>
            <person name="Schranz E."/>
        </authorList>
    </citation>
    <scope>NUCLEOTIDE SEQUENCE</scope>
</reference>